<dbReference type="Proteomes" id="UP000007967">
    <property type="component" value="Chromosome"/>
</dbReference>
<evidence type="ECO:0000256" key="1">
    <source>
        <dbReference type="SAM" id="Phobius"/>
    </source>
</evidence>
<dbReference type="OrthoDB" id="3829858at2"/>
<evidence type="ECO:0000313" key="3">
    <source>
        <dbReference type="Proteomes" id="UP000007967"/>
    </source>
</evidence>
<keyword evidence="1" id="KW-0812">Transmembrane</keyword>
<dbReference type="EMBL" id="CP001736">
    <property type="protein sequence ID" value="ADB34596.1"/>
    <property type="molecule type" value="Genomic_DNA"/>
</dbReference>
<reference evidence="2 3" key="2">
    <citation type="journal article" date="2010" name="Stand. Genomic Sci.">
        <title>Complete genome sequence of Kribbella flavida type strain (IFO 14399).</title>
        <authorList>
            <person name="Pukall R."/>
            <person name="Lapidus A."/>
            <person name="Glavina Del Rio T."/>
            <person name="Copeland A."/>
            <person name="Tice H."/>
            <person name="Cheng J.-F."/>
            <person name="Lucas S."/>
            <person name="Chen F."/>
            <person name="Nolan M."/>
            <person name="LaButti K."/>
            <person name="Pati A."/>
            <person name="Ivanova N."/>
            <person name="Mavrommatis K."/>
            <person name="Mikhailova N."/>
            <person name="Pitluck S."/>
            <person name="Bruce D."/>
            <person name="Goodwin L."/>
            <person name="Land M."/>
            <person name="Hauser L."/>
            <person name="Chang Y.-J."/>
            <person name="Jeffries C.D."/>
            <person name="Chen A."/>
            <person name="Palaniappan K."/>
            <person name="Chain P."/>
            <person name="Rohde M."/>
            <person name="Goeker M."/>
            <person name="Bristow J."/>
            <person name="Eisen J.A."/>
            <person name="Markowitz V."/>
            <person name="Hugenholtz P."/>
            <person name="Kyrpides N.C."/>
            <person name="Klenk H.-P."/>
            <person name="Brettin T."/>
        </authorList>
    </citation>
    <scope>NUCLEOTIDE SEQUENCE [LARGE SCALE GENOMIC DNA]</scope>
    <source>
        <strain evidence="3">DSM 17836 / JCM 10339 / NBRC 14399</strain>
    </source>
</reference>
<name>D2PNB2_KRIFD</name>
<dbReference type="AlphaFoldDB" id="D2PNB2"/>
<accession>D2PNB2</accession>
<keyword evidence="1" id="KW-1133">Transmembrane helix</keyword>
<dbReference type="RefSeq" id="WP_012923150.1">
    <property type="nucleotide sequence ID" value="NC_013729.1"/>
</dbReference>
<evidence type="ECO:0000313" key="2">
    <source>
        <dbReference type="EMBL" id="ADB34596.1"/>
    </source>
</evidence>
<dbReference type="HOGENOM" id="CLU_2409434_0_0_11"/>
<sequence length="92" mass="9728">MRWPDGSQGRVLAVVYLAAFAAMLIGVVWTLVNQLTGGAGVQATIGVVLFVAGQLTIVALAYRLRAGTDYSRAWQRLSLGLEVRPALRSAAG</sequence>
<feature type="transmembrane region" description="Helical" evidence="1">
    <location>
        <begin position="12"/>
        <end position="31"/>
    </location>
</feature>
<dbReference type="STRING" id="479435.Kfla_5590"/>
<dbReference type="KEGG" id="kfl:Kfla_5590"/>
<protein>
    <submittedName>
        <fullName evidence="2">Uncharacterized protein</fullName>
    </submittedName>
</protein>
<gene>
    <name evidence="2" type="ordered locus">Kfla_5590</name>
</gene>
<reference evidence="3" key="1">
    <citation type="submission" date="2009-09" db="EMBL/GenBank/DDBJ databases">
        <title>The complete genome of Kribbella flavida DSM 17836.</title>
        <authorList>
            <consortium name="US DOE Joint Genome Institute (JGI-PGF)"/>
            <person name="Lucas S."/>
            <person name="Copeland A."/>
            <person name="Lapidus A."/>
            <person name="Glavina del Rio T."/>
            <person name="Dalin E."/>
            <person name="Tice H."/>
            <person name="Bruce D."/>
            <person name="Goodwin L."/>
            <person name="Pitluck S."/>
            <person name="Kyrpides N."/>
            <person name="Mavromatis K."/>
            <person name="Ivanova N."/>
            <person name="Saunders E."/>
            <person name="Brettin T."/>
            <person name="Detter J.C."/>
            <person name="Han C."/>
            <person name="Larimer F."/>
            <person name="Land M."/>
            <person name="Hauser L."/>
            <person name="Markowitz V."/>
            <person name="Cheng J.-F."/>
            <person name="Hugenholtz P."/>
            <person name="Woyke T."/>
            <person name="Wu D."/>
            <person name="Pukall R."/>
            <person name="Klenk H.-P."/>
            <person name="Eisen J.A."/>
        </authorList>
    </citation>
    <scope>NUCLEOTIDE SEQUENCE [LARGE SCALE GENOMIC DNA]</scope>
    <source>
        <strain evidence="3">DSM 17836 / JCM 10339 / NBRC 14399</strain>
    </source>
</reference>
<proteinExistence type="predicted"/>
<keyword evidence="3" id="KW-1185">Reference proteome</keyword>
<organism evidence="2 3">
    <name type="scientific">Kribbella flavida (strain DSM 17836 / JCM 10339 / NBRC 14399)</name>
    <dbReference type="NCBI Taxonomy" id="479435"/>
    <lineage>
        <taxon>Bacteria</taxon>
        <taxon>Bacillati</taxon>
        <taxon>Actinomycetota</taxon>
        <taxon>Actinomycetes</taxon>
        <taxon>Propionibacteriales</taxon>
        <taxon>Kribbellaceae</taxon>
        <taxon>Kribbella</taxon>
    </lineage>
</organism>
<feature type="transmembrane region" description="Helical" evidence="1">
    <location>
        <begin position="43"/>
        <end position="62"/>
    </location>
</feature>
<keyword evidence="1" id="KW-0472">Membrane</keyword>